<dbReference type="InterPro" id="IPR036047">
    <property type="entry name" value="F-box-like_dom_sf"/>
</dbReference>
<dbReference type="KEGG" id="cit:107178890"/>
<keyword evidence="4" id="KW-1185">Reference proteome</keyword>
<dbReference type="InterPro" id="IPR050796">
    <property type="entry name" value="SCF_F-box_component"/>
</dbReference>
<dbReference type="STRING" id="2711.A0A067DFA3"/>
<dbReference type="InterPro" id="IPR017451">
    <property type="entry name" value="F-box-assoc_interact_dom"/>
</dbReference>
<gene>
    <name evidence="3" type="ORF">CISIN_1g042454mg</name>
</gene>
<evidence type="ECO:0000259" key="2">
    <source>
        <dbReference type="Pfam" id="PF07734"/>
    </source>
</evidence>
<dbReference type="NCBIfam" id="TIGR01640">
    <property type="entry name" value="F_box_assoc_1"/>
    <property type="match status" value="1"/>
</dbReference>
<feature type="domain" description="F-box" evidence="1">
    <location>
        <begin position="10"/>
        <end position="44"/>
    </location>
</feature>
<name>A0A067DFA3_CITSI</name>
<feature type="domain" description="F-box associated beta-propeller type 1" evidence="2">
    <location>
        <begin position="108"/>
        <end position="335"/>
    </location>
</feature>
<dbReference type="SUPFAM" id="SSF81383">
    <property type="entry name" value="F-box domain"/>
    <property type="match status" value="1"/>
</dbReference>
<protein>
    <submittedName>
        <fullName evidence="3">Uncharacterized protein</fullName>
    </submittedName>
</protein>
<evidence type="ECO:0000259" key="1">
    <source>
        <dbReference type="Pfam" id="PF00646"/>
    </source>
</evidence>
<dbReference type="Pfam" id="PF00646">
    <property type="entry name" value="F-box"/>
    <property type="match status" value="1"/>
</dbReference>
<evidence type="ECO:0000313" key="4">
    <source>
        <dbReference type="Proteomes" id="UP000027120"/>
    </source>
</evidence>
<reference evidence="3 4" key="1">
    <citation type="submission" date="2014-04" db="EMBL/GenBank/DDBJ databases">
        <authorList>
            <consortium name="International Citrus Genome Consortium"/>
            <person name="Gmitter F."/>
            <person name="Chen C."/>
            <person name="Farmerie W."/>
            <person name="Harkins T."/>
            <person name="Desany B."/>
            <person name="Mohiuddin M."/>
            <person name="Kodira C."/>
            <person name="Borodovsky M."/>
            <person name="Lomsadze A."/>
            <person name="Burns P."/>
            <person name="Jenkins J."/>
            <person name="Prochnik S."/>
            <person name="Shu S."/>
            <person name="Chapman J."/>
            <person name="Pitluck S."/>
            <person name="Schmutz J."/>
            <person name="Rokhsar D."/>
        </authorList>
    </citation>
    <scope>NUCLEOTIDE SEQUENCE</scope>
</reference>
<dbReference type="InterPro" id="IPR006527">
    <property type="entry name" value="F-box-assoc_dom_typ1"/>
</dbReference>
<dbReference type="AlphaFoldDB" id="A0A067DFA3"/>
<sequence length="374" mass="43458">MVINSGDFYEDAVHAILVKLAVKSLIRFKCVCKSWYALFEDSVFISRHLKNYENTRLIVTYSMVDETDPFHYPLDLFHLYLDETLADLSSLILDPLLPVYGTAGGPYDGIFCILGVDDRLTLWNPATKESRPVPKCRIVFPRYTKILRTNFGFGRDPKKNEYKLVLIFTLWDEKRNDLYDFSQTAVYTLSTNSWRYFESFKSSHYHMPWDYDCINLDGDCYWLLELRNNSHRVVLSFDIGDEVYQEIQGPCLPQSVDAIMGLYKECISLLVLHTIESCFDIWTMKDNNWTKKLTVGPFVGMSRPLGFWKSGGFFVETHSEQMILYDPSTEEMKAFGLNSNCFQVYNYTETLIPIKGDDSLSGFFEIPWHTLGVY</sequence>
<evidence type="ECO:0000313" key="3">
    <source>
        <dbReference type="EMBL" id="KDO40210.1"/>
    </source>
</evidence>
<dbReference type="Pfam" id="PF07734">
    <property type="entry name" value="FBA_1"/>
    <property type="match status" value="1"/>
</dbReference>
<dbReference type="PANTHER" id="PTHR31672">
    <property type="entry name" value="BNACNNG10540D PROTEIN"/>
    <property type="match status" value="1"/>
</dbReference>
<organism evidence="3 4">
    <name type="scientific">Citrus sinensis</name>
    <name type="common">Sweet orange</name>
    <name type="synonym">Citrus aurantium var. sinensis</name>
    <dbReference type="NCBI Taxonomy" id="2711"/>
    <lineage>
        <taxon>Eukaryota</taxon>
        <taxon>Viridiplantae</taxon>
        <taxon>Streptophyta</taxon>
        <taxon>Embryophyta</taxon>
        <taxon>Tracheophyta</taxon>
        <taxon>Spermatophyta</taxon>
        <taxon>Magnoliopsida</taxon>
        <taxon>eudicotyledons</taxon>
        <taxon>Gunneridae</taxon>
        <taxon>Pentapetalae</taxon>
        <taxon>rosids</taxon>
        <taxon>malvids</taxon>
        <taxon>Sapindales</taxon>
        <taxon>Rutaceae</taxon>
        <taxon>Aurantioideae</taxon>
        <taxon>Citrus</taxon>
    </lineage>
</organism>
<dbReference type="SMR" id="A0A067DFA3"/>
<proteinExistence type="predicted"/>
<accession>A0A067DFA3</accession>
<dbReference type="InterPro" id="IPR001810">
    <property type="entry name" value="F-box_dom"/>
</dbReference>
<dbReference type="EMBL" id="KK786067">
    <property type="protein sequence ID" value="KDO40210.1"/>
    <property type="molecule type" value="Genomic_DNA"/>
</dbReference>
<dbReference type="OrthoDB" id="1867629at2759"/>
<dbReference type="PANTHER" id="PTHR31672:SF13">
    <property type="entry name" value="F-BOX PROTEIN CPR30-LIKE"/>
    <property type="match status" value="1"/>
</dbReference>
<dbReference type="Gene3D" id="1.20.1280.50">
    <property type="match status" value="1"/>
</dbReference>
<dbReference type="Proteomes" id="UP000027120">
    <property type="component" value="Unassembled WGS sequence"/>
</dbReference>